<reference evidence="1" key="1">
    <citation type="submission" date="2023-07" db="EMBL/GenBank/DDBJ databases">
        <title>Wenyingzhuangia sp. chi5 genome sequencing and assembly.</title>
        <authorList>
            <person name="Park S."/>
        </authorList>
    </citation>
    <scope>NUCLEOTIDE SEQUENCE</scope>
    <source>
        <strain evidence="1">Chi5</strain>
    </source>
</reference>
<name>A0ABT8VTS8_9FLAO</name>
<gene>
    <name evidence="1" type="ORF">QVZ41_10840</name>
</gene>
<comment type="caution">
    <text evidence="1">The sequence shown here is derived from an EMBL/GenBank/DDBJ whole genome shotgun (WGS) entry which is preliminary data.</text>
</comment>
<dbReference type="EMBL" id="JAUMIT010000005">
    <property type="protein sequence ID" value="MDO3695335.1"/>
    <property type="molecule type" value="Genomic_DNA"/>
</dbReference>
<dbReference type="Pfam" id="PF15892">
    <property type="entry name" value="BNR_4"/>
    <property type="match status" value="1"/>
</dbReference>
<dbReference type="RefSeq" id="WP_302884598.1">
    <property type="nucleotide sequence ID" value="NZ_JAUMIT010000005.1"/>
</dbReference>
<keyword evidence="2" id="KW-1185">Reference proteome</keyword>
<protein>
    <submittedName>
        <fullName evidence="1">BNR-4 repeat-containing protein</fullName>
    </submittedName>
</protein>
<organism evidence="1 2">
    <name type="scientific">Wenyingzhuangia gilva</name>
    <dbReference type="NCBI Taxonomy" id="3057677"/>
    <lineage>
        <taxon>Bacteria</taxon>
        <taxon>Pseudomonadati</taxon>
        <taxon>Bacteroidota</taxon>
        <taxon>Flavobacteriia</taxon>
        <taxon>Flavobacteriales</taxon>
        <taxon>Flavobacteriaceae</taxon>
        <taxon>Wenyingzhuangia</taxon>
    </lineage>
</organism>
<dbReference type="Gene3D" id="2.60.120.200">
    <property type="match status" value="1"/>
</dbReference>
<dbReference type="Pfam" id="PF13385">
    <property type="entry name" value="Laminin_G_3"/>
    <property type="match status" value="1"/>
</dbReference>
<dbReference type="InterPro" id="IPR013320">
    <property type="entry name" value="ConA-like_dom_sf"/>
</dbReference>
<accession>A0ABT8VTS8</accession>
<dbReference type="Proteomes" id="UP001168642">
    <property type="component" value="Unassembled WGS sequence"/>
</dbReference>
<sequence>MKNIFTIVFTILFGVQGYSQKTPKTITEEGAWCWFADPRAISYKNNSGTIDATYVGYIDVHGSIKATQINHLTHTTKEVLIRSYFQPDDHNNPTFLVLPDERVMVFYSRHTDESCFYYRVSKKPGDITSLGKEFRLETKNNTTYPSPFILSDDPEHIYLCWRGINWHPTIARLTIPDKEDNVQFDWGPYQMIKSLNGKGGVRPYAKYISNGKDKIYVAYTTNHPDNGEVNYIYFNYFDVNTKSLNDIKDTYLSKVEEGAFSVDLSEEYQKEYPLTIVDDTKNRNWLWEVSMDEQGYPIIATVRINKNKTSHDYFHSRWNGTAWQQTFLTNAAGHFHQSPNIEKCYSAGMAIDKSNPFVIYASEPIEGKFGKKYELMKYTVSKEGSIASKEQLTFNSEKNNSRPFAIDNQQKDLQLVWMYGDYYDWMVSKTRPQGYPTAIRTFMEVPSQKLDLDKGLIKTSETAKKLKFKKLKSFTIALEINMNKEAYSGEIFKTNAFSFAVTERDLPKPYFLIDEDKKVSENVFGSSDTWQQKNRSTSGQWYTPSKYGELKLVVTYNNGKLTSYINGLIDQVIEVKKLKIKDLSFDDFKGTISGVKVYKRALSQDEIKNF</sequence>
<evidence type="ECO:0000313" key="2">
    <source>
        <dbReference type="Proteomes" id="UP001168642"/>
    </source>
</evidence>
<proteinExistence type="predicted"/>
<dbReference type="SUPFAM" id="SSF49899">
    <property type="entry name" value="Concanavalin A-like lectins/glucanases"/>
    <property type="match status" value="1"/>
</dbReference>
<evidence type="ECO:0000313" key="1">
    <source>
        <dbReference type="EMBL" id="MDO3695335.1"/>
    </source>
</evidence>